<sequence length="44" mass="4635">MLSANGPPFSGKCNLSPPLQITGTDFAGPFELKTSPLRKSSTIK</sequence>
<feature type="non-terminal residue" evidence="1">
    <location>
        <position position="44"/>
    </location>
</feature>
<name>A0A4C1SQM4_EUMVA</name>
<gene>
    <name evidence="1" type="ORF">EVAR_91304_1</name>
</gene>
<dbReference type="EMBL" id="BGZK01003675">
    <property type="protein sequence ID" value="GBP03617.1"/>
    <property type="molecule type" value="Genomic_DNA"/>
</dbReference>
<evidence type="ECO:0000313" key="2">
    <source>
        <dbReference type="Proteomes" id="UP000299102"/>
    </source>
</evidence>
<organism evidence="1 2">
    <name type="scientific">Eumeta variegata</name>
    <name type="common">Bagworm moth</name>
    <name type="synonym">Eumeta japonica</name>
    <dbReference type="NCBI Taxonomy" id="151549"/>
    <lineage>
        <taxon>Eukaryota</taxon>
        <taxon>Metazoa</taxon>
        <taxon>Ecdysozoa</taxon>
        <taxon>Arthropoda</taxon>
        <taxon>Hexapoda</taxon>
        <taxon>Insecta</taxon>
        <taxon>Pterygota</taxon>
        <taxon>Neoptera</taxon>
        <taxon>Endopterygota</taxon>
        <taxon>Lepidoptera</taxon>
        <taxon>Glossata</taxon>
        <taxon>Ditrysia</taxon>
        <taxon>Tineoidea</taxon>
        <taxon>Psychidae</taxon>
        <taxon>Oiketicinae</taxon>
        <taxon>Eumeta</taxon>
    </lineage>
</organism>
<keyword evidence="2" id="KW-1185">Reference proteome</keyword>
<evidence type="ECO:0000313" key="1">
    <source>
        <dbReference type="EMBL" id="GBP03617.1"/>
    </source>
</evidence>
<comment type="caution">
    <text evidence="1">The sequence shown here is derived from an EMBL/GenBank/DDBJ whole genome shotgun (WGS) entry which is preliminary data.</text>
</comment>
<dbReference type="Proteomes" id="UP000299102">
    <property type="component" value="Unassembled WGS sequence"/>
</dbReference>
<proteinExistence type="predicted"/>
<protein>
    <submittedName>
        <fullName evidence="1">Uncharacterized protein</fullName>
    </submittedName>
</protein>
<dbReference type="AlphaFoldDB" id="A0A4C1SQM4"/>
<accession>A0A4C1SQM4</accession>
<reference evidence="1 2" key="1">
    <citation type="journal article" date="2019" name="Commun. Biol.">
        <title>The bagworm genome reveals a unique fibroin gene that provides high tensile strength.</title>
        <authorList>
            <person name="Kono N."/>
            <person name="Nakamura H."/>
            <person name="Ohtoshi R."/>
            <person name="Tomita M."/>
            <person name="Numata K."/>
            <person name="Arakawa K."/>
        </authorList>
    </citation>
    <scope>NUCLEOTIDE SEQUENCE [LARGE SCALE GENOMIC DNA]</scope>
</reference>
<dbReference type="OrthoDB" id="8024355at2759"/>